<dbReference type="InterPro" id="IPR018448">
    <property type="entry name" value="TatB"/>
</dbReference>
<dbReference type="RefSeq" id="WP_147122671.1">
    <property type="nucleotide sequence ID" value="NZ_VOPY01000002.1"/>
</dbReference>
<dbReference type="PANTHER" id="PTHR33162:SF1">
    <property type="entry name" value="SEC-INDEPENDENT PROTEIN TRANSLOCASE PROTEIN TATA, CHLOROPLASTIC"/>
    <property type="match status" value="1"/>
</dbReference>
<dbReference type="Gene3D" id="1.20.5.3310">
    <property type="match status" value="1"/>
</dbReference>
<evidence type="ECO:0000313" key="12">
    <source>
        <dbReference type="Proteomes" id="UP000321129"/>
    </source>
</evidence>
<evidence type="ECO:0000256" key="8">
    <source>
        <dbReference type="ARBA" id="ARBA00023136"/>
    </source>
</evidence>
<dbReference type="NCBIfam" id="TIGR01410">
    <property type="entry name" value="tatB"/>
    <property type="match status" value="1"/>
</dbReference>
<keyword evidence="12" id="KW-1185">Reference proteome</keyword>
<dbReference type="GO" id="GO:0033281">
    <property type="term" value="C:TAT protein transport complex"/>
    <property type="evidence" value="ECO:0007669"/>
    <property type="project" value="UniProtKB-UniRule"/>
</dbReference>
<keyword evidence="2 9" id="KW-0813">Transport</keyword>
<accession>A0A5C6UAJ5</accession>
<evidence type="ECO:0000313" key="11">
    <source>
        <dbReference type="EMBL" id="TXC68718.1"/>
    </source>
</evidence>
<evidence type="ECO:0000256" key="9">
    <source>
        <dbReference type="HAMAP-Rule" id="MF_00237"/>
    </source>
</evidence>
<keyword evidence="3 9" id="KW-1003">Cell membrane</keyword>
<organism evidence="11 12">
    <name type="scientific">Flavisphingopyxis soli</name>
    <dbReference type="NCBI Taxonomy" id="2601267"/>
    <lineage>
        <taxon>Bacteria</taxon>
        <taxon>Pseudomonadati</taxon>
        <taxon>Pseudomonadota</taxon>
        <taxon>Alphaproteobacteria</taxon>
        <taxon>Sphingomonadales</taxon>
        <taxon>Sphingopyxidaceae</taxon>
        <taxon>Flavisphingopyxis</taxon>
    </lineage>
</organism>
<evidence type="ECO:0000256" key="2">
    <source>
        <dbReference type="ARBA" id="ARBA00022448"/>
    </source>
</evidence>
<evidence type="ECO:0000256" key="4">
    <source>
        <dbReference type="ARBA" id="ARBA00022692"/>
    </source>
</evidence>
<dbReference type="Pfam" id="PF02416">
    <property type="entry name" value="TatA_B_E"/>
    <property type="match status" value="1"/>
</dbReference>
<dbReference type="PRINTS" id="PR01506">
    <property type="entry name" value="TATBPROTEIN"/>
</dbReference>
<dbReference type="GO" id="GO:0043953">
    <property type="term" value="P:protein transport by the Tat complex"/>
    <property type="evidence" value="ECO:0007669"/>
    <property type="project" value="UniProtKB-UniRule"/>
</dbReference>
<reference evidence="11 12" key="1">
    <citation type="submission" date="2019-08" db="EMBL/GenBank/DDBJ databases">
        <title>Sphingorhabdus soil sp. nov., isolated from arctic soil.</title>
        <authorList>
            <person name="Liu Y."/>
        </authorList>
    </citation>
    <scope>NUCLEOTIDE SEQUENCE [LARGE SCALE GENOMIC DNA]</scope>
    <source>
        <strain evidence="11 12">D-2Q-5-6</strain>
    </source>
</reference>
<comment type="function">
    <text evidence="9">Part of the twin-arginine translocation (Tat) system that transports large folded proteins containing a characteristic twin-arginine motif in their signal peptide across membranes. Together with TatC, TatB is part of a receptor directly interacting with Tat signal peptides. TatB may form an oligomeric binding site that transiently accommodates folded Tat precursor proteins before their translocation.</text>
</comment>
<evidence type="ECO:0000256" key="7">
    <source>
        <dbReference type="ARBA" id="ARBA00023010"/>
    </source>
</evidence>
<dbReference type="AlphaFoldDB" id="A0A5C6UAJ5"/>
<dbReference type="OrthoDB" id="7206969at2"/>
<dbReference type="GO" id="GO:0008320">
    <property type="term" value="F:protein transmembrane transporter activity"/>
    <property type="evidence" value="ECO:0007669"/>
    <property type="project" value="UniProtKB-UniRule"/>
</dbReference>
<protein>
    <recommendedName>
        <fullName evidence="9">Sec-independent protein translocase protein TatB</fullName>
    </recommendedName>
</protein>
<comment type="subunit">
    <text evidence="9">The Tat system comprises two distinct complexes: a TatABC complex, containing multiple copies of TatA, TatB and TatC subunits, and a separate TatA complex, containing only TatA subunits. Substrates initially bind to the TatABC complex, which probably triggers association of the separate TatA complex to form the active translocon.</text>
</comment>
<dbReference type="Proteomes" id="UP000321129">
    <property type="component" value="Unassembled WGS sequence"/>
</dbReference>
<keyword evidence="6 9" id="KW-1133">Transmembrane helix</keyword>
<keyword evidence="4 9" id="KW-0812">Transmembrane</keyword>
<keyword evidence="8 9" id="KW-0472">Membrane</keyword>
<evidence type="ECO:0000256" key="5">
    <source>
        <dbReference type="ARBA" id="ARBA00022927"/>
    </source>
</evidence>
<comment type="similarity">
    <text evidence="9">Belongs to the TatB family.</text>
</comment>
<dbReference type="InterPro" id="IPR003369">
    <property type="entry name" value="TatA/B/E"/>
</dbReference>
<evidence type="ECO:0000256" key="10">
    <source>
        <dbReference type="SAM" id="MobiDB-lite"/>
    </source>
</evidence>
<keyword evidence="5 9" id="KW-0653">Protein transport</keyword>
<dbReference type="PANTHER" id="PTHR33162">
    <property type="entry name" value="SEC-INDEPENDENT PROTEIN TRANSLOCASE PROTEIN TATA, CHLOROPLASTIC"/>
    <property type="match status" value="1"/>
</dbReference>
<gene>
    <name evidence="9 11" type="primary">tatB</name>
    <name evidence="11" type="ORF">FSZ31_06985</name>
</gene>
<keyword evidence="7 9" id="KW-0811">Translocation</keyword>
<sequence>MFDIGSTELLMVAVVALVVIGPKDLPKAMRVVGHWVGKARGFARQMRAGFDDIVRESELAELEKKWAEENARIMREFPSTGDTVEMQPLAPPAATTADEPLLPGIDESKASPDDASPGTDERGSAQ</sequence>
<evidence type="ECO:0000256" key="1">
    <source>
        <dbReference type="ARBA" id="ARBA00004167"/>
    </source>
</evidence>
<feature type="region of interest" description="Disordered" evidence="10">
    <location>
        <begin position="78"/>
        <end position="126"/>
    </location>
</feature>
<evidence type="ECO:0000256" key="6">
    <source>
        <dbReference type="ARBA" id="ARBA00022989"/>
    </source>
</evidence>
<proteinExistence type="inferred from homology"/>
<dbReference type="EMBL" id="VOPY01000002">
    <property type="protein sequence ID" value="TXC68718.1"/>
    <property type="molecule type" value="Genomic_DNA"/>
</dbReference>
<evidence type="ECO:0000256" key="3">
    <source>
        <dbReference type="ARBA" id="ARBA00022475"/>
    </source>
</evidence>
<comment type="subcellular location">
    <subcellularLocation>
        <location evidence="9">Cell membrane</location>
        <topology evidence="9">Single-pass membrane protein</topology>
    </subcellularLocation>
    <subcellularLocation>
        <location evidence="1">Membrane</location>
        <topology evidence="1">Single-pass membrane protein</topology>
    </subcellularLocation>
</comment>
<name>A0A5C6UAJ5_9SPHN</name>
<comment type="caution">
    <text evidence="11">The sequence shown here is derived from an EMBL/GenBank/DDBJ whole genome shotgun (WGS) entry which is preliminary data.</text>
</comment>
<dbReference type="HAMAP" id="MF_00237">
    <property type="entry name" value="TatB"/>
    <property type="match status" value="1"/>
</dbReference>